<dbReference type="Proteomes" id="UP000242381">
    <property type="component" value="Unassembled WGS sequence"/>
</dbReference>
<feature type="transmembrane region" description="Helical" evidence="1">
    <location>
        <begin position="26"/>
        <end position="45"/>
    </location>
</feature>
<organism evidence="2 3">
    <name type="scientific">Rhizopus microsporus</name>
    <dbReference type="NCBI Taxonomy" id="58291"/>
    <lineage>
        <taxon>Eukaryota</taxon>
        <taxon>Fungi</taxon>
        <taxon>Fungi incertae sedis</taxon>
        <taxon>Mucoromycota</taxon>
        <taxon>Mucoromycotina</taxon>
        <taxon>Mucoromycetes</taxon>
        <taxon>Mucorales</taxon>
        <taxon>Mucorineae</taxon>
        <taxon>Rhizopodaceae</taxon>
        <taxon>Rhizopus</taxon>
    </lineage>
</organism>
<feature type="transmembrane region" description="Helical" evidence="1">
    <location>
        <begin position="65"/>
        <end position="84"/>
    </location>
</feature>
<proteinExistence type="predicted"/>
<reference evidence="2 3" key="1">
    <citation type="journal article" date="2016" name="Proc. Natl. Acad. Sci. U.S.A.">
        <title>Lipid metabolic changes in an early divergent fungus govern the establishment of a mutualistic symbiosis with endobacteria.</title>
        <authorList>
            <person name="Lastovetsky O.A."/>
            <person name="Gaspar M.L."/>
            <person name="Mondo S.J."/>
            <person name="LaButti K.M."/>
            <person name="Sandor L."/>
            <person name="Grigoriev I.V."/>
            <person name="Henry S.A."/>
            <person name="Pawlowska T.E."/>
        </authorList>
    </citation>
    <scope>NUCLEOTIDE SEQUENCE [LARGE SCALE GENOMIC DNA]</scope>
    <source>
        <strain evidence="2 3">ATCC 11559</strain>
    </source>
</reference>
<evidence type="ECO:0000256" key="1">
    <source>
        <dbReference type="SAM" id="Phobius"/>
    </source>
</evidence>
<keyword evidence="1" id="KW-1133">Transmembrane helix</keyword>
<dbReference type="EMBL" id="KV921355">
    <property type="protein sequence ID" value="ORE17459.1"/>
    <property type="molecule type" value="Genomic_DNA"/>
</dbReference>
<accession>A0A1X0RZN8</accession>
<dbReference type="AlphaFoldDB" id="A0A1X0RZN8"/>
<evidence type="ECO:0000313" key="2">
    <source>
        <dbReference type="EMBL" id="ORE17459.1"/>
    </source>
</evidence>
<evidence type="ECO:0000313" key="3">
    <source>
        <dbReference type="Proteomes" id="UP000242381"/>
    </source>
</evidence>
<protein>
    <submittedName>
        <fullName evidence="2">Uncharacterized protein</fullName>
    </submittedName>
</protein>
<gene>
    <name evidence="2" type="ORF">BCV71DRAFT_287056</name>
</gene>
<keyword evidence="1" id="KW-0812">Transmembrane</keyword>
<name>A0A1X0RZN8_RHIZD</name>
<sequence length="266" mass="30617">MATLSPPSDMSYDQNCGKIKAWRKEYAGICIHTTPTVLLLFYLLLMLAGLNKGLCGLMEDTGPAFFSNVQVLLNVPLYVLYALYRSSKREHRILWESRKFLLYLATGWFVKSIVKLKGLRCDATGTLWRCLKREAVGDLMVVPIDKSKTFKIYSQCDIKFLGEAVRVKGYSALVCKTCNTLWKYGVNFAFCLERFIVQEKWKTVDNPGPHKRSTQALYVMNFFALYNADFVSVVCKRAIDNRIMLNYPKLWNRDRAAALNFKHIMI</sequence>
<keyword evidence="1" id="KW-0472">Membrane</keyword>